<dbReference type="AlphaFoldDB" id="A0A428TWW4"/>
<organism evidence="2 3">
    <name type="scientific">Fusarium ambrosium</name>
    <dbReference type="NCBI Taxonomy" id="131363"/>
    <lineage>
        <taxon>Eukaryota</taxon>
        <taxon>Fungi</taxon>
        <taxon>Dikarya</taxon>
        <taxon>Ascomycota</taxon>
        <taxon>Pezizomycotina</taxon>
        <taxon>Sordariomycetes</taxon>
        <taxon>Hypocreomycetidae</taxon>
        <taxon>Hypocreales</taxon>
        <taxon>Nectriaceae</taxon>
        <taxon>Fusarium</taxon>
        <taxon>Fusarium solani species complex</taxon>
    </lineage>
</organism>
<comment type="caution">
    <text evidence="2">The sequence shown here is derived from an EMBL/GenBank/DDBJ whole genome shotgun (WGS) entry which is preliminary data.</text>
</comment>
<dbReference type="PANTHER" id="PTHR35186">
    <property type="entry name" value="ANK_REP_REGION DOMAIN-CONTAINING PROTEIN"/>
    <property type="match status" value="1"/>
</dbReference>
<gene>
    <name evidence="2" type="ORF">CDV31_009183</name>
</gene>
<dbReference type="Proteomes" id="UP000288429">
    <property type="component" value="Unassembled WGS sequence"/>
</dbReference>
<reference evidence="2 3" key="1">
    <citation type="submission" date="2017-06" db="EMBL/GenBank/DDBJ databases">
        <title>Cmopartive genomic analysis of Ambrosia Fusariam Clade fungi.</title>
        <authorList>
            <person name="Stajich J.E."/>
            <person name="Carrillo J."/>
            <person name="Kijimoto T."/>
            <person name="Eskalen A."/>
            <person name="O'Donnell K."/>
            <person name="Kasson M."/>
        </authorList>
    </citation>
    <scope>NUCLEOTIDE SEQUENCE [LARGE SCALE GENOMIC DNA]</scope>
    <source>
        <strain evidence="2 3">NRRL 20438</strain>
    </source>
</reference>
<evidence type="ECO:0000313" key="2">
    <source>
        <dbReference type="EMBL" id="RSM06409.1"/>
    </source>
</evidence>
<proteinExistence type="predicted"/>
<protein>
    <recommendedName>
        <fullName evidence="1">DUF7580 domain-containing protein</fullName>
    </recommendedName>
</protein>
<dbReference type="Pfam" id="PF24476">
    <property type="entry name" value="DUF7580"/>
    <property type="match status" value="1"/>
</dbReference>
<accession>A0A428TWW4</accession>
<evidence type="ECO:0000313" key="3">
    <source>
        <dbReference type="Proteomes" id="UP000288429"/>
    </source>
</evidence>
<keyword evidence="3" id="KW-1185">Reference proteome</keyword>
<dbReference type="PANTHER" id="PTHR35186:SF4">
    <property type="entry name" value="PRION-INHIBITION AND PROPAGATION HELO DOMAIN-CONTAINING PROTEIN"/>
    <property type="match status" value="1"/>
</dbReference>
<evidence type="ECO:0000259" key="1">
    <source>
        <dbReference type="Pfam" id="PF24476"/>
    </source>
</evidence>
<feature type="domain" description="DUF7580" evidence="1">
    <location>
        <begin position="377"/>
        <end position="503"/>
    </location>
</feature>
<sequence length="518" mass="58649">MSGVELIVGVVLGSIPIAIEVYDRSSRVVEVFSTFKQYPREVSILDAKLSVQRTIFRNNAINLLTTITKDQEYVLEVINRPVSTTENSDLVMASVYRNRIDALEESFQSCALTTNQIRNSLMVLYSQSDDFRAEVGERKQDVSTSEWMKHVKTRFRLALSKPKMEEAISDLRELNRDFGLITDQITKHLQQVSNEVSGNKPTARRPVKSLNVLQRYHRVRYASKALYSTLQVQWNCNTHQYHSFDVRIIDNDLGKGKAKAAVSRYVTCELAVTHEDSSSSPKAPLYLEIQQACDSDDEDLDQRVDDVTNIQQLTKVLERDAGRLQMPVSTSKKSRLRGFLGHFKRERHIVPTPIDTVSIPELPKLTNSLSSFHLSDQPSQPSSSSSTDLSLIDDICKMAYSNVAFRCSEARNQLLFNFGILMLEIGYGKPWHKLKQAVTATHEELTDYKIAEKLASQLVNQLGLAYPKIIRKCLGCDFGLGETDLDNEDLQRRFLEDVVAGLQQLKDYMAEMDIAPLG</sequence>
<dbReference type="EMBL" id="NIZV01000127">
    <property type="protein sequence ID" value="RSM06409.1"/>
    <property type="molecule type" value="Genomic_DNA"/>
</dbReference>
<dbReference type="InterPro" id="IPR056002">
    <property type="entry name" value="DUF7580"/>
</dbReference>
<name>A0A428TWW4_9HYPO</name>